<protein>
    <submittedName>
        <fullName evidence="2">50S ribosomal protein L35</fullName>
    </submittedName>
</protein>
<sequence length="49" mass="5596">MPHSPYSTTGPAKTEKRQNENNAITKQKRRDRKINTVESPDVYAVNAPR</sequence>
<organism evidence="2 3">
    <name type="scientific">Prevotella dentalis (strain ATCC 49559 / DSM 3688 / JCM 13448 / NCTC 12043 / ES 2772)</name>
    <name type="common">Mitsuokella dentalis</name>
    <dbReference type="NCBI Taxonomy" id="908937"/>
    <lineage>
        <taxon>Bacteria</taxon>
        <taxon>Pseudomonadati</taxon>
        <taxon>Bacteroidota</taxon>
        <taxon>Bacteroidia</taxon>
        <taxon>Bacteroidales</taxon>
        <taxon>Prevotellaceae</taxon>
        <taxon>Prevotella</taxon>
    </lineage>
</organism>
<evidence type="ECO:0000313" key="2">
    <source>
        <dbReference type="EMBL" id="EGQ15418.1"/>
    </source>
</evidence>
<reference evidence="2 3" key="1">
    <citation type="submission" date="2011-04" db="EMBL/GenBank/DDBJ databases">
        <authorList>
            <person name="Muzny D."/>
            <person name="Qin X."/>
            <person name="Deng J."/>
            <person name="Jiang H."/>
            <person name="Liu Y."/>
            <person name="Qu J."/>
            <person name="Song X.-Z."/>
            <person name="Zhang L."/>
            <person name="Thornton R."/>
            <person name="Coyle M."/>
            <person name="Francisco L."/>
            <person name="Jackson L."/>
            <person name="Javaid M."/>
            <person name="Korchina V."/>
            <person name="Kovar C."/>
            <person name="Mata R."/>
            <person name="Mathew T."/>
            <person name="Ngo R."/>
            <person name="Nguyen L."/>
            <person name="Nguyen N."/>
            <person name="Okwuonu G."/>
            <person name="Ongeri F."/>
            <person name="Pham C."/>
            <person name="Simmons D."/>
            <person name="Wilczek-Boney K."/>
            <person name="Hale W."/>
            <person name="Jakkamsetti A."/>
            <person name="Pham P."/>
            <person name="Ruth R."/>
            <person name="San Lucas F."/>
            <person name="Warren J."/>
            <person name="Zhang J."/>
            <person name="Zhao Z."/>
            <person name="Zhou C."/>
            <person name="Zhu D."/>
            <person name="Lee S."/>
            <person name="Bess C."/>
            <person name="Blankenburg K."/>
            <person name="Forbes L."/>
            <person name="Fu Q."/>
            <person name="Gubbala S."/>
            <person name="Hirani K."/>
            <person name="Jayaseelan J.C."/>
            <person name="Lara F."/>
            <person name="Munidasa M."/>
            <person name="Palculict T."/>
            <person name="Patil S."/>
            <person name="Pu L.-L."/>
            <person name="Saada N."/>
            <person name="Tang L."/>
            <person name="Weissenberger G."/>
            <person name="Zhu Y."/>
            <person name="Hemphill L."/>
            <person name="Shang Y."/>
            <person name="Youmans B."/>
            <person name="Ayvaz T."/>
            <person name="Ross M."/>
            <person name="Santibanez J."/>
            <person name="Aqrawi P."/>
            <person name="Gross S."/>
            <person name="Joshi V."/>
            <person name="Fowler G."/>
            <person name="Nazareth L."/>
            <person name="Reid J."/>
            <person name="Worley K."/>
            <person name="Petrosino J."/>
            <person name="Highlander S."/>
            <person name="Gibbs R."/>
        </authorList>
    </citation>
    <scope>NUCLEOTIDE SEQUENCE [LARGE SCALE GENOMIC DNA]</scope>
    <source>
        <strain evidence="2 3">DSM 3688</strain>
    </source>
</reference>
<dbReference type="GO" id="GO:0005840">
    <property type="term" value="C:ribosome"/>
    <property type="evidence" value="ECO:0007669"/>
    <property type="project" value="UniProtKB-KW"/>
</dbReference>
<feature type="region of interest" description="Disordered" evidence="1">
    <location>
        <begin position="1"/>
        <end position="49"/>
    </location>
</feature>
<dbReference type="AlphaFoldDB" id="F9D2V1"/>
<evidence type="ECO:0000313" key="3">
    <source>
        <dbReference type="Proteomes" id="UP000007820"/>
    </source>
</evidence>
<comment type="caution">
    <text evidence="2">The sequence shown here is derived from an EMBL/GenBank/DDBJ whole genome shotgun (WGS) entry which is preliminary data.</text>
</comment>
<dbReference type="Proteomes" id="UP000007820">
    <property type="component" value="Unassembled WGS sequence"/>
</dbReference>
<name>F9D2V1_PREDD</name>
<dbReference type="EMBL" id="AFPW01000015">
    <property type="protein sequence ID" value="EGQ15418.1"/>
    <property type="molecule type" value="Genomic_DNA"/>
</dbReference>
<keyword evidence="2" id="KW-0689">Ribosomal protein</keyword>
<accession>F9D2V1</accession>
<evidence type="ECO:0000256" key="1">
    <source>
        <dbReference type="SAM" id="MobiDB-lite"/>
    </source>
</evidence>
<keyword evidence="2" id="KW-0687">Ribonucleoprotein</keyword>
<feature type="compositionally biased region" description="Polar residues" evidence="1">
    <location>
        <begin position="1"/>
        <end position="11"/>
    </location>
</feature>
<gene>
    <name evidence="2" type="primary">rpmI</name>
    <name evidence="2" type="ORF">HMPREF9136_1179</name>
</gene>
<proteinExistence type="predicted"/>